<dbReference type="PROSITE" id="PS51257">
    <property type="entry name" value="PROKAR_LIPOPROTEIN"/>
    <property type="match status" value="1"/>
</dbReference>
<evidence type="ECO:0000313" key="3">
    <source>
        <dbReference type="Proteomes" id="UP001597110"/>
    </source>
</evidence>
<sequence length="534" mass="57685">MNGMRMRTLYIVAMQAVAIAASMLLAGCTADARREETTRPRASSPGCDATGADGSRFWTDLSPGDVDARGEDCAMLRFALNNFLHLAANDRQGHPRFMSYAPWYEAIPQDGGAPRWRDGYKPLATRALRKTAREGQPGDGFVLIDAHHRRIGYDVRVNRSYVDYLSRTGLYRADRLQAAADAFKADPATGGVWLPAGTRDTPGAVSLKTAWRRFGDEAPCPAQTMHCERDAQGREWGLIGLHLVQKTPTLGEMTWATFEHVANAPDCAPGGAAPIAPRPRDPVHPERTLAEWNLFDWTSYRAQGGDGARCAVPDGAYRYTVAADGQTLQDQTCGTPSATPLCNIDPRRNATDVASATALSVDGESNPAYSRINVCRTTQLSQCTGDGSPGDAAACLDASLRANFPANLDGKWRYYRLIGNAYMAGHAPVTGCFRYDDGPMLTTTPPRSRFPSTCNGIDTTPLRVRAGDTALANTAMETWMQAGTCLVPSPGATPLMGRDCFACHTPSTNPPGWPFGMGDMSFLFDRVPVPAPEP</sequence>
<keyword evidence="1" id="KW-0732">Signal</keyword>
<comment type="caution">
    <text evidence="2">The sequence shown here is derived from an EMBL/GenBank/DDBJ whole genome shotgun (WGS) entry which is preliminary data.</text>
</comment>
<name>A0ABW2Y5Z8_9GAMM</name>
<organism evidence="2 3">
    <name type="scientific">Lysobacter brunescens</name>
    <dbReference type="NCBI Taxonomy" id="262323"/>
    <lineage>
        <taxon>Bacteria</taxon>
        <taxon>Pseudomonadati</taxon>
        <taxon>Pseudomonadota</taxon>
        <taxon>Gammaproteobacteria</taxon>
        <taxon>Lysobacterales</taxon>
        <taxon>Lysobacteraceae</taxon>
        <taxon>Lysobacter</taxon>
    </lineage>
</organism>
<protein>
    <recommendedName>
        <fullName evidence="4">Lipoprotein</fullName>
    </recommendedName>
</protein>
<reference evidence="3" key="1">
    <citation type="journal article" date="2019" name="Int. J. Syst. Evol. Microbiol.">
        <title>The Global Catalogue of Microorganisms (GCM) 10K type strain sequencing project: providing services to taxonomists for standard genome sequencing and annotation.</title>
        <authorList>
            <consortium name="The Broad Institute Genomics Platform"/>
            <consortium name="The Broad Institute Genome Sequencing Center for Infectious Disease"/>
            <person name="Wu L."/>
            <person name="Ma J."/>
        </authorList>
    </citation>
    <scope>NUCLEOTIDE SEQUENCE [LARGE SCALE GENOMIC DNA]</scope>
    <source>
        <strain evidence="3">CCUG 55585</strain>
    </source>
</reference>
<feature type="signal peptide" evidence="1">
    <location>
        <begin position="1"/>
        <end position="26"/>
    </location>
</feature>
<evidence type="ECO:0008006" key="4">
    <source>
        <dbReference type="Google" id="ProtNLM"/>
    </source>
</evidence>
<evidence type="ECO:0000313" key="2">
    <source>
        <dbReference type="EMBL" id="MFD0723974.1"/>
    </source>
</evidence>
<dbReference type="RefSeq" id="WP_386821626.1">
    <property type="nucleotide sequence ID" value="NZ_JBHTIF010000001.1"/>
</dbReference>
<accession>A0ABW2Y5Z8</accession>
<proteinExistence type="predicted"/>
<evidence type="ECO:0000256" key="1">
    <source>
        <dbReference type="SAM" id="SignalP"/>
    </source>
</evidence>
<gene>
    <name evidence="2" type="ORF">ACFQ0E_00015</name>
</gene>
<feature type="chain" id="PRO_5045299872" description="Lipoprotein" evidence="1">
    <location>
        <begin position="27"/>
        <end position="534"/>
    </location>
</feature>
<keyword evidence="3" id="KW-1185">Reference proteome</keyword>
<dbReference type="Proteomes" id="UP001597110">
    <property type="component" value="Unassembled WGS sequence"/>
</dbReference>
<dbReference type="EMBL" id="JBHTIF010000001">
    <property type="protein sequence ID" value="MFD0723974.1"/>
    <property type="molecule type" value="Genomic_DNA"/>
</dbReference>